<dbReference type="Pfam" id="PF00241">
    <property type="entry name" value="Cofilin_ADF"/>
    <property type="match status" value="2"/>
</dbReference>
<dbReference type="SMART" id="SM00102">
    <property type="entry name" value="ADF"/>
    <property type="match status" value="2"/>
</dbReference>
<evidence type="ECO:0000256" key="7">
    <source>
        <dbReference type="ARBA" id="ARBA00038532"/>
    </source>
</evidence>
<gene>
    <name evidence="10" type="ORF">KGF57_002582</name>
</gene>
<dbReference type="PANTHER" id="PTHR13759">
    <property type="entry name" value="TWINFILIN"/>
    <property type="match status" value="1"/>
</dbReference>
<comment type="subcellular location">
    <subcellularLocation>
        <location evidence="1">Cytoplasm</location>
        <location evidence="1">Cytoskeleton</location>
    </subcellularLocation>
</comment>
<dbReference type="GO" id="GO:0003785">
    <property type="term" value="F:actin monomer binding"/>
    <property type="evidence" value="ECO:0007669"/>
    <property type="project" value="TreeGrafter"/>
</dbReference>
<dbReference type="InterPro" id="IPR029006">
    <property type="entry name" value="ADF-H/Gelsolin-like_dom_sf"/>
</dbReference>
<evidence type="ECO:0000256" key="8">
    <source>
        <dbReference type="SAM" id="MobiDB-lite"/>
    </source>
</evidence>
<accession>A0AAD5BFA7</accession>
<evidence type="ECO:0000256" key="3">
    <source>
        <dbReference type="ARBA" id="ARBA00022490"/>
    </source>
</evidence>
<feature type="compositionally biased region" description="Low complexity" evidence="8">
    <location>
        <begin position="325"/>
        <end position="344"/>
    </location>
</feature>
<dbReference type="GO" id="GO:0051015">
    <property type="term" value="F:actin filament binding"/>
    <property type="evidence" value="ECO:0007669"/>
    <property type="project" value="TreeGrafter"/>
</dbReference>
<dbReference type="GO" id="GO:0005884">
    <property type="term" value="C:actin filament"/>
    <property type="evidence" value="ECO:0007669"/>
    <property type="project" value="TreeGrafter"/>
</dbReference>
<dbReference type="GeneID" id="76150641"/>
<keyword evidence="11" id="KW-1185">Reference proteome</keyword>
<dbReference type="EMBL" id="JAIHNG010000118">
    <property type="protein sequence ID" value="KAI5958227.1"/>
    <property type="molecule type" value="Genomic_DNA"/>
</dbReference>
<protein>
    <submittedName>
        <fullName evidence="10">TWF1</fullName>
    </submittedName>
</protein>
<comment type="subunit">
    <text evidence="7">Interacts with G-actin; ADP-actin form.</text>
</comment>
<dbReference type="RefSeq" id="XP_051608818.1">
    <property type="nucleotide sequence ID" value="XM_051751911.1"/>
</dbReference>
<organism evidence="10 11">
    <name type="scientific">Candida theae</name>
    <dbReference type="NCBI Taxonomy" id="1198502"/>
    <lineage>
        <taxon>Eukaryota</taxon>
        <taxon>Fungi</taxon>
        <taxon>Dikarya</taxon>
        <taxon>Ascomycota</taxon>
        <taxon>Saccharomycotina</taxon>
        <taxon>Pichiomycetes</taxon>
        <taxon>Debaryomycetaceae</taxon>
        <taxon>Candida/Lodderomyces clade</taxon>
        <taxon>Candida</taxon>
    </lineage>
</organism>
<dbReference type="Gene3D" id="3.40.20.10">
    <property type="entry name" value="Severin"/>
    <property type="match status" value="2"/>
</dbReference>
<evidence type="ECO:0000256" key="4">
    <source>
        <dbReference type="ARBA" id="ARBA00022737"/>
    </source>
</evidence>
<evidence type="ECO:0000256" key="5">
    <source>
        <dbReference type="ARBA" id="ARBA00023203"/>
    </source>
</evidence>
<evidence type="ECO:0000256" key="6">
    <source>
        <dbReference type="ARBA" id="ARBA00023212"/>
    </source>
</evidence>
<feature type="domain" description="ADF-H" evidence="9">
    <location>
        <begin position="1"/>
        <end position="134"/>
    </location>
</feature>
<dbReference type="InterPro" id="IPR002108">
    <property type="entry name" value="ADF-H"/>
</dbReference>
<reference evidence="10 11" key="1">
    <citation type="journal article" date="2022" name="DNA Res.">
        <title>Genome analysis of five recently described species of the CUG-Ser clade uncovers Candida theae as a new hybrid lineage with pathogenic potential in the Candida parapsilosis species complex.</title>
        <authorList>
            <person name="Mixao V."/>
            <person name="Del Olmo V."/>
            <person name="Hegedusova E."/>
            <person name="Saus E."/>
            <person name="Pryszcz L."/>
            <person name="Cillingova A."/>
            <person name="Nosek J."/>
            <person name="Gabaldon T."/>
        </authorList>
    </citation>
    <scope>NUCLEOTIDE SEQUENCE [LARGE SCALE GENOMIC DNA]</scope>
    <source>
        <strain evidence="10 11">CBS 12239</strain>
    </source>
</reference>
<proteinExistence type="inferred from homology"/>
<feature type="domain" description="ADF-H" evidence="9">
    <location>
        <begin position="187"/>
        <end position="323"/>
    </location>
</feature>
<dbReference type="InterPro" id="IPR028458">
    <property type="entry name" value="Twinfilin"/>
</dbReference>
<keyword evidence="5" id="KW-0009">Actin-binding</keyword>
<keyword evidence="6" id="KW-0206">Cytoskeleton</keyword>
<dbReference type="SUPFAM" id="SSF55753">
    <property type="entry name" value="Actin depolymerizing proteins"/>
    <property type="match status" value="2"/>
</dbReference>
<dbReference type="GO" id="GO:0030042">
    <property type="term" value="P:actin filament depolymerization"/>
    <property type="evidence" value="ECO:0007669"/>
    <property type="project" value="TreeGrafter"/>
</dbReference>
<sequence length="357" mass="39552">MSTQSGITVSEQLSNKVKNDSSTIIIKVSSDSTQLVPDSSFPQPSSTSISTIFEQLHRYLSANFPQPAYIIVPYQSTKVFISFIPDSAPIKQKMLYASTKNTLLSNLGSSSFAYKFAWTELDELSAEYLEKVINEDGESGPLTEDEKILQSLNNQQHIQGHEYGFKRELASMSSPASASSSSTSASDILYKFDAELEREFGNLTKDANDQGLLIFNIDLASESIKLTNKLNQVELSNLIEKLQSNSQSGPTYSIYNYSPQRYTFMYSCPSGSSVKDRMIYAASKNSLINHLKTYFNKDTFLDKNLEVGDWNELEVSELEVDAPGSRSDTPASLSSSASDNKPSSGLKFSKPKGPRRR</sequence>
<evidence type="ECO:0000313" key="11">
    <source>
        <dbReference type="Proteomes" id="UP001204833"/>
    </source>
</evidence>
<evidence type="ECO:0000313" key="10">
    <source>
        <dbReference type="EMBL" id="KAI5958227.1"/>
    </source>
</evidence>
<keyword evidence="4" id="KW-0677">Repeat</keyword>
<name>A0AAD5BFA7_9ASCO</name>
<dbReference type="PANTHER" id="PTHR13759:SF1">
    <property type="entry name" value="TWINFILIN"/>
    <property type="match status" value="1"/>
</dbReference>
<evidence type="ECO:0000259" key="9">
    <source>
        <dbReference type="PROSITE" id="PS51263"/>
    </source>
</evidence>
<dbReference type="PROSITE" id="PS51263">
    <property type="entry name" value="ADF_H"/>
    <property type="match status" value="2"/>
</dbReference>
<dbReference type="Proteomes" id="UP001204833">
    <property type="component" value="Unassembled WGS sequence"/>
</dbReference>
<feature type="region of interest" description="Disordered" evidence="8">
    <location>
        <begin position="318"/>
        <end position="357"/>
    </location>
</feature>
<evidence type="ECO:0000256" key="1">
    <source>
        <dbReference type="ARBA" id="ARBA00004245"/>
    </source>
</evidence>
<keyword evidence="3" id="KW-0963">Cytoplasm</keyword>
<dbReference type="CDD" id="cd11285">
    <property type="entry name" value="ADF_Twf-N_like"/>
    <property type="match status" value="1"/>
</dbReference>
<evidence type="ECO:0000256" key="2">
    <source>
        <dbReference type="ARBA" id="ARBA00009557"/>
    </source>
</evidence>
<dbReference type="AlphaFoldDB" id="A0AAD5BFA7"/>
<dbReference type="GO" id="GO:0051016">
    <property type="term" value="P:barbed-end actin filament capping"/>
    <property type="evidence" value="ECO:0007669"/>
    <property type="project" value="TreeGrafter"/>
</dbReference>
<comment type="similarity">
    <text evidence="2">Belongs to the actin-binding proteins ADF family. Twinfilin subfamily.</text>
</comment>
<dbReference type="GO" id="GO:0005737">
    <property type="term" value="C:cytoplasm"/>
    <property type="evidence" value="ECO:0007669"/>
    <property type="project" value="TreeGrafter"/>
</dbReference>
<comment type="caution">
    <text evidence="10">The sequence shown here is derived from an EMBL/GenBank/DDBJ whole genome shotgun (WGS) entry which is preliminary data.</text>
</comment>